<dbReference type="RefSeq" id="WP_184646962.1">
    <property type="nucleotide sequence ID" value="NZ_CP126170.1"/>
</dbReference>
<dbReference type="Pfam" id="PF00903">
    <property type="entry name" value="Glyoxalase"/>
    <property type="match status" value="1"/>
</dbReference>
<accession>A0ABZ0JPH6</accession>
<evidence type="ECO:0000313" key="3">
    <source>
        <dbReference type="Proteomes" id="UP001302020"/>
    </source>
</evidence>
<dbReference type="EMBL" id="CP126172">
    <property type="protein sequence ID" value="WOS40980.1"/>
    <property type="molecule type" value="Genomic_DNA"/>
</dbReference>
<dbReference type="InterPro" id="IPR004360">
    <property type="entry name" value="Glyas_Fos-R_dOase_dom"/>
</dbReference>
<keyword evidence="3" id="KW-1185">Reference proteome</keyword>
<dbReference type="Proteomes" id="UP001302020">
    <property type="component" value="Chromosome"/>
</dbReference>
<dbReference type="InterPro" id="IPR037523">
    <property type="entry name" value="VOC_core"/>
</dbReference>
<proteinExistence type="predicted"/>
<protein>
    <submittedName>
        <fullName evidence="2">VOC family protein</fullName>
    </submittedName>
</protein>
<dbReference type="InterPro" id="IPR029068">
    <property type="entry name" value="Glyas_Bleomycin-R_OHBP_Dase"/>
</dbReference>
<name>A0ABZ0JPH6_9XANT</name>
<evidence type="ECO:0000259" key="1">
    <source>
        <dbReference type="PROSITE" id="PS51819"/>
    </source>
</evidence>
<gene>
    <name evidence="2" type="ORF">QN243_00350</name>
</gene>
<dbReference type="Gene3D" id="3.10.180.10">
    <property type="entry name" value="2,3-Dihydroxybiphenyl 1,2-Dioxygenase, domain 1"/>
    <property type="match status" value="1"/>
</dbReference>
<evidence type="ECO:0000313" key="2">
    <source>
        <dbReference type="EMBL" id="WOS40980.1"/>
    </source>
</evidence>
<feature type="domain" description="VOC" evidence="1">
    <location>
        <begin position="12"/>
        <end position="126"/>
    </location>
</feature>
<organism evidence="2 3">
    <name type="scientific">Xanthomonas rydalmerensis</name>
    <dbReference type="NCBI Taxonomy" id="3046274"/>
    <lineage>
        <taxon>Bacteria</taxon>
        <taxon>Pseudomonadati</taxon>
        <taxon>Pseudomonadota</taxon>
        <taxon>Gammaproteobacteria</taxon>
        <taxon>Lysobacterales</taxon>
        <taxon>Lysobacteraceae</taxon>
        <taxon>Xanthomonas</taxon>
    </lineage>
</organism>
<sequence>MSSPVPAATAVRFGRLAPTVPVAEIARAVAFYTERLGFRSVFQNGSPVGFVILKKDDAELHLTLRPGHRGNTSNVAHLLVDDAAALHDHLQTQGVRIIKAIRDADFGLRCFVFADPDGNRIDVGQPLSR</sequence>
<dbReference type="PROSITE" id="PS51819">
    <property type="entry name" value="VOC"/>
    <property type="match status" value="1"/>
</dbReference>
<reference evidence="2 3" key="1">
    <citation type="submission" date="2023-05" db="EMBL/GenBank/DDBJ databases">
        <title>Xanthomonas rydalmerenesis sp. nov., a novel Xanthomonas species isolated from Fragaria x ananassa.</title>
        <authorList>
            <person name="McKnight D.J.E."/>
            <person name="Wong-Bajracharya J."/>
            <person name="Okoh E.B."/>
            <person name="Snijders F."/>
            <person name="Lidbetter F."/>
            <person name="Webster J."/>
            <person name="Djordjevic S.P."/>
            <person name="Bogema D.R."/>
            <person name="Chapman T.A."/>
        </authorList>
    </citation>
    <scope>NUCLEOTIDE SEQUENCE [LARGE SCALE GENOMIC DNA]</scope>
    <source>
        <strain evidence="2 3">DAR34883</strain>
    </source>
</reference>
<dbReference type="SUPFAM" id="SSF54593">
    <property type="entry name" value="Glyoxalase/Bleomycin resistance protein/Dihydroxybiphenyl dioxygenase"/>
    <property type="match status" value="1"/>
</dbReference>